<dbReference type="RefSeq" id="XP_064686283.1">
    <property type="nucleotide sequence ID" value="XM_064829081.1"/>
</dbReference>
<dbReference type="Pfam" id="PF12937">
    <property type="entry name" value="F-box-like"/>
    <property type="match status" value="1"/>
</dbReference>
<feature type="repeat" description="WD" evidence="3">
    <location>
        <begin position="315"/>
        <end position="331"/>
    </location>
</feature>
<dbReference type="EMBL" id="JASEJX010000012">
    <property type="protein sequence ID" value="KAK4519617.1"/>
    <property type="molecule type" value="Genomic_DNA"/>
</dbReference>
<evidence type="ECO:0000259" key="4">
    <source>
        <dbReference type="PROSITE" id="PS50181"/>
    </source>
</evidence>
<evidence type="ECO:0000256" key="3">
    <source>
        <dbReference type="PROSITE-ProRule" id="PRU00221"/>
    </source>
</evidence>
<organism evidence="5 6">
    <name type="scientific">Mucor velutinosus</name>
    <dbReference type="NCBI Taxonomy" id="708070"/>
    <lineage>
        <taxon>Eukaryota</taxon>
        <taxon>Fungi</taxon>
        <taxon>Fungi incertae sedis</taxon>
        <taxon>Mucoromycota</taxon>
        <taxon>Mucoromycotina</taxon>
        <taxon>Mucoromycetes</taxon>
        <taxon>Mucorales</taxon>
        <taxon>Mucorineae</taxon>
        <taxon>Mucoraceae</taxon>
        <taxon>Mucor</taxon>
    </lineage>
</organism>
<name>A0AAN7DLJ3_9FUNG</name>
<evidence type="ECO:0000313" key="6">
    <source>
        <dbReference type="Proteomes" id="UP001304243"/>
    </source>
</evidence>
<dbReference type="SUPFAM" id="SSF50978">
    <property type="entry name" value="WD40 repeat-like"/>
    <property type="match status" value="1"/>
</dbReference>
<dbReference type="Pfam" id="PF00400">
    <property type="entry name" value="WD40"/>
    <property type="match status" value="3"/>
</dbReference>
<dbReference type="SMART" id="SM00320">
    <property type="entry name" value="WD40"/>
    <property type="match status" value="7"/>
</dbReference>
<comment type="caution">
    <text evidence="5">The sequence shown here is derived from an EMBL/GenBank/DDBJ whole genome shotgun (WGS) entry which is preliminary data.</text>
</comment>
<evidence type="ECO:0000256" key="2">
    <source>
        <dbReference type="ARBA" id="ARBA00022737"/>
    </source>
</evidence>
<dbReference type="PRINTS" id="PR00320">
    <property type="entry name" value="GPROTEINBRPT"/>
</dbReference>
<dbReference type="Proteomes" id="UP001304243">
    <property type="component" value="Unassembled WGS sequence"/>
</dbReference>
<gene>
    <name evidence="5" type="primary">ELP2</name>
    <name evidence="5" type="ORF">ATC70_009854</name>
</gene>
<dbReference type="InterPro" id="IPR036047">
    <property type="entry name" value="F-box-like_dom_sf"/>
</dbReference>
<dbReference type="GeneID" id="89953540"/>
<keyword evidence="1 3" id="KW-0853">WD repeat</keyword>
<keyword evidence="2" id="KW-0677">Repeat</keyword>
<dbReference type="PROSITE" id="PS00678">
    <property type="entry name" value="WD_REPEATS_1"/>
    <property type="match status" value="1"/>
</dbReference>
<dbReference type="AlphaFoldDB" id="A0AAN7DLJ3"/>
<accession>A0AAN7DLJ3</accession>
<dbReference type="InterPro" id="IPR019775">
    <property type="entry name" value="WD40_repeat_CS"/>
</dbReference>
<sequence length="497" mass="55302">MPKPPAEPSNKKVCRSKNLELIKAKLGNALNAYERRELIKFLEQIGSCDIIAKLPISILSLVCQYFTPHELCQLRLVSKEWDRKTTHDCIWKPICQDYGIVAAMPVTTITDTVVLNEDNSNNNTLTFFSTFKRSLTTSRNWKLFQSKRYELHFSKGPILSLLVADITRVFSGDLDGSIHVWNAQSNEYVTALKAHTKHVACLAHHQDMLASGSSDMTIAIHNMHTFEQINVLRGHEGPVTSLVFAPKMTHNETLLISGSTDRTIRIWDTAKETCLRILHGQENTIISLAFSASIPPEYCQSEADSSSVRNNKAGYIISGSSDRNVFVWDLKKSILDDSPQVINSIMGTNGPVTAMAVYDESVHTTPKPTTTITADNNPYLLARKPIRIPPFVIYAGMSDPTISLYSIPGLEKTYIEAPNIHRGTIWSITTATLHSKLITTSGDRTAMIWDLKSPKKCTTLGGFDSTVVSSAVSPQEEILCFGTEKGTLIVFDLREFH</sequence>
<dbReference type="InterPro" id="IPR015943">
    <property type="entry name" value="WD40/YVTN_repeat-like_dom_sf"/>
</dbReference>
<protein>
    <submittedName>
        <fullName evidence="5">Elongator subunit elp2</fullName>
    </submittedName>
</protein>
<dbReference type="PROSITE" id="PS50181">
    <property type="entry name" value="FBOX"/>
    <property type="match status" value="1"/>
</dbReference>
<proteinExistence type="predicted"/>
<dbReference type="Gene3D" id="2.130.10.10">
    <property type="entry name" value="YVTN repeat-like/Quinoprotein amine dehydrogenase"/>
    <property type="match status" value="2"/>
</dbReference>
<reference evidence="5 6" key="1">
    <citation type="submission" date="2022-11" db="EMBL/GenBank/DDBJ databases">
        <title>Mucor velutinosus strain NIH1002 WGS.</title>
        <authorList>
            <person name="Subramanian P."/>
            <person name="Mullikin J.C."/>
            <person name="Segre J.A."/>
            <person name="Zelazny A.M."/>
        </authorList>
    </citation>
    <scope>NUCLEOTIDE SEQUENCE [LARGE SCALE GENOMIC DNA]</scope>
    <source>
        <strain evidence="5 6">NIH1002</strain>
    </source>
</reference>
<dbReference type="InterPro" id="IPR020472">
    <property type="entry name" value="WD40_PAC1"/>
</dbReference>
<keyword evidence="6" id="KW-1185">Reference proteome</keyword>
<dbReference type="PANTHER" id="PTHR22847:SF637">
    <property type="entry name" value="WD REPEAT DOMAIN 5B"/>
    <property type="match status" value="1"/>
</dbReference>
<dbReference type="GO" id="GO:1990234">
    <property type="term" value="C:transferase complex"/>
    <property type="evidence" value="ECO:0007669"/>
    <property type="project" value="UniProtKB-ARBA"/>
</dbReference>
<dbReference type="InterPro" id="IPR001680">
    <property type="entry name" value="WD40_rpt"/>
</dbReference>
<evidence type="ECO:0000313" key="5">
    <source>
        <dbReference type="EMBL" id="KAK4519617.1"/>
    </source>
</evidence>
<dbReference type="Gene3D" id="1.20.1280.50">
    <property type="match status" value="1"/>
</dbReference>
<evidence type="ECO:0000256" key="1">
    <source>
        <dbReference type="ARBA" id="ARBA00022574"/>
    </source>
</evidence>
<dbReference type="SUPFAM" id="SSF81383">
    <property type="entry name" value="F-box domain"/>
    <property type="match status" value="1"/>
</dbReference>
<dbReference type="PROSITE" id="PS50082">
    <property type="entry name" value="WD_REPEATS_2"/>
    <property type="match status" value="3"/>
</dbReference>
<feature type="repeat" description="WD" evidence="3">
    <location>
        <begin position="232"/>
        <end position="277"/>
    </location>
</feature>
<feature type="repeat" description="WD" evidence="3">
    <location>
        <begin position="418"/>
        <end position="459"/>
    </location>
</feature>
<dbReference type="InterPro" id="IPR036322">
    <property type="entry name" value="WD40_repeat_dom_sf"/>
</dbReference>
<dbReference type="InterPro" id="IPR001810">
    <property type="entry name" value="F-box_dom"/>
</dbReference>
<feature type="domain" description="F-box" evidence="4">
    <location>
        <begin position="48"/>
        <end position="94"/>
    </location>
</feature>
<dbReference type="PANTHER" id="PTHR22847">
    <property type="entry name" value="WD40 REPEAT PROTEIN"/>
    <property type="match status" value="1"/>
</dbReference>
<dbReference type="SMART" id="SM00256">
    <property type="entry name" value="FBOX"/>
    <property type="match status" value="1"/>
</dbReference>
<dbReference type="CDD" id="cd00200">
    <property type="entry name" value="WD40"/>
    <property type="match status" value="1"/>
</dbReference>
<dbReference type="PROSITE" id="PS50294">
    <property type="entry name" value="WD_REPEATS_REGION"/>
    <property type="match status" value="1"/>
</dbReference>